<keyword evidence="6" id="KW-0325">Glycoprotein</keyword>
<dbReference type="InterPro" id="IPR016169">
    <property type="entry name" value="FAD-bd_PCMH_sub2"/>
</dbReference>
<comment type="cofactor">
    <cofactor evidence="1">
        <name>FAD</name>
        <dbReference type="ChEBI" id="CHEBI:57692"/>
    </cofactor>
</comment>
<keyword evidence="3" id="KW-0285">Flavoprotein</keyword>
<dbReference type="Gene3D" id="3.30.43.10">
    <property type="entry name" value="Uridine Diphospho-n-acetylenolpyruvylglucosamine Reductase, domain 2"/>
    <property type="match status" value="1"/>
</dbReference>
<protein>
    <recommendedName>
        <fullName evidence="8">FAD-binding PCMH-type domain-containing protein</fullName>
    </recommendedName>
</protein>
<dbReference type="InterPro" id="IPR012951">
    <property type="entry name" value="BBE"/>
</dbReference>
<evidence type="ECO:0000313" key="9">
    <source>
        <dbReference type="EMBL" id="CAL1402785.1"/>
    </source>
</evidence>
<dbReference type="EMBL" id="OZ034820">
    <property type="protein sequence ID" value="CAL1402785.1"/>
    <property type="molecule type" value="Genomic_DNA"/>
</dbReference>
<dbReference type="InterPro" id="IPR036318">
    <property type="entry name" value="FAD-bd_PCMH-like_sf"/>
</dbReference>
<dbReference type="GO" id="GO:0071949">
    <property type="term" value="F:FAD binding"/>
    <property type="evidence" value="ECO:0007669"/>
    <property type="project" value="InterPro"/>
</dbReference>
<dbReference type="AlphaFoldDB" id="A0AAV2FZH0"/>
<comment type="similarity">
    <text evidence="2">Belongs to the oxygen-dependent FAD-linked oxidoreductase family.</text>
</comment>
<dbReference type="InterPro" id="IPR016166">
    <property type="entry name" value="FAD-bd_PCMH"/>
</dbReference>
<feature type="domain" description="FAD-binding PCMH-type" evidence="8">
    <location>
        <begin position="84"/>
        <end position="260"/>
    </location>
</feature>
<evidence type="ECO:0000256" key="5">
    <source>
        <dbReference type="ARBA" id="ARBA00022827"/>
    </source>
</evidence>
<feature type="chain" id="PRO_5043539305" description="FAD-binding PCMH-type domain-containing protein" evidence="7">
    <location>
        <begin position="29"/>
        <end position="536"/>
    </location>
</feature>
<evidence type="ECO:0000256" key="3">
    <source>
        <dbReference type="ARBA" id="ARBA00022630"/>
    </source>
</evidence>
<evidence type="ECO:0000313" key="10">
    <source>
        <dbReference type="Proteomes" id="UP001497516"/>
    </source>
</evidence>
<sequence>MAPHYCHPNNMLFTTVLFLVITTSLSSAALIPTPNHGRSFQQCFYSHHSNNHTQVVIPRNSPLYSPLLNSSIRNNRFLNSSYHSLSKPEFIVNPTRESHIQATIICVKRSGFQVRTRSGGHDYEGLSYSSSTHQKFVLVDLSNFRSIEVDIENETAWVETGATLGELYYRIAEKSRVHGFPAGSCPTVGVGGHFSGGGFGTIFRKYGLAADRVMDARIVDANGEIMDRNSMGEDLFWAIRGGGGASFGVILAWKVELVPVPEIVTIFSVSRIVEQGGVQVFQKWQNVSHNLPKKLFLHAVIKPNNGTIQFVFVGLFLGRVKELLPLMEERFPELGLAAESSQEVSWIQSVMYFAGFAVNNISSKALLNRTSTFDGFFKAKSDYTSEPISGLGLEGLFKRVLEQESSMLILTPYGGRMGEIPDSETPFPHRRGYIYKIQYIVTWDTEEETSLHMRWIRELYEYMAPYVSKAPRAAYYNYRDLDLGRNGKNDDSYERARIWGLKYFNGNFDRLVRVKTAVDPSNFFWNEQSIPVLASH</sequence>
<name>A0AAV2FZH0_9ROSI</name>
<dbReference type="Gene3D" id="3.40.462.20">
    <property type="match status" value="1"/>
</dbReference>
<organism evidence="9 10">
    <name type="scientific">Linum trigynum</name>
    <dbReference type="NCBI Taxonomy" id="586398"/>
    <lineage>
        <taxon>Eukaryota</taxon>
        <taxon>Viridiplantae</taxon>
        <taxon>Streptophyta</taxon>
        <taxon>Embryophyta</taxon>
        <taxon>Tracheophyta</taxon>
        <taxon>Spermatophyta</taxon>
        <taxon>Magnoliopsida</taxon>
        <taxon>eudicotyledons</taxon>
        <taxon>Gunneridae</taxon>
        <taxon>Pentapetalae</taxon>
        <taxon>rosids</taxon>
        <taxon>fabids</taxon>
        <taxon>Malpighiales</taxon>
        <taxon>Linaceae</taxon>
        <taxon>Linum</taxon>
    </lineage>
</organism>
<dbReference type="InterPro" id="IPR006094">
    <property type="entry name" value="Oxid_FAD_bind_N"/>
</dbReference>
<keyword evidence="4 7" id="KW-0732">Signal</keyword>
<evidence type="ECO:0000256" key="2">
    <source>
        <dbReference type="ARBA" id="ARBA00005466"/>
    </source>
</evidence>
<evidence type="ECO:0000256" key="6">
    <source>
        <dbReference type="ARBA" id="ARBA00023180"/>
    </source>
</evidence>
<proteinExistence type="inferred from homology"/>
<keyword evidence="5" id="KW-0274">FAD</keyword>
<evidence type="ECO:0000256" key="7">
    <source>
        <dbReference type="SAM" id="SignalP"/>
    </source>
</evidence>
<evidence type="ECO:0000256" key="1">
    <source>
        <dbReference type="ARBA" id="ARBA00001974"/>
    </source>
</evidence>
<dbReference type="InterPro" id="IPR016167">
    <property type="entry name" value="FAD-bd_PCMH_sub1"/>
</dbReference>
<evidence type="ECO:0000259" key="8">
    <source>
        <dbReference type="PROSITE" id="PS51387"/>
    </source>
</evidence>
<dbReference type="SUPFAM" id="SSF56176">
    <property type="entry name" value="FAD-binding/transporter-associated domain-like"/>
    <property type="match status" value="1"/>
</dbReference>
<dbReference type="Gene3D" id="3.30.465.10">
    <property type="match status" value="1"/>
</dbReference>
<evidence type="ECO:0000256" key="4">
    <source>
        <dbReference type="ARBA" id="ARBA00022729"/>
    </source>
</evidence>
<dbReference type="GO" id="GO:0016491">
    <property type="term" value="F:oxidoreductase activity"/>
    <property type="evidence" value="ECO:0007669"/>
    <property type="project" value="InterPro"/>
</dbReference>
<feature type="signal peptide" evidence="7">
    <location>
        <begin position="1"/>
        <end position="28"/>
    </location>
</feature>
<keyword evidence="10" id="KW-1185">Reference proteome</keyword>
<dbReference type="PROSITE" id="PS51387">
    <property type="entry name" value="FAD_PCMH"/>
    <property type="match status" value="1"/>
</dbReference>
<accession>A0AAV2FZH0</accession>
<reference evidence="9 10" key="1">
    <citation type="submission" date="2024-04" db="EMBL/GenBank/DDBJ databases">
        <authorList>
            <person name="Fracassetti M."/>
        </authorList>
    </citation>
    <scope>NUCLEOTIDE SEQUENCE [LARGE SCALE GENOMIC DNA]</scope>
</reference>
<dbReference type="PANTHER" id="PTHR32448">
    <property type="entry name" value="OS08G0158400 PROTEIN"/>
    <property type="match status" value="1"/>
</dbReference>
<dbReference type="Pfam" id="PF08031">
    <property type="entry name" value="BBE"/>
    <property type="match status" value="1"/>
</dbReference>
<dbReference type="Pfam" id="PF01565">
    <property type="entry name" value="FAD_binding_4"/>
    <property type="match status" value="1"/>
</dbReference>
<dbReference type="Proteomes" id="UP001497516">
    <property type="component" value="Chromosome 7"/>
</dbReference>
<gene>
    <name evidence="9" type="ORF">LTRI10_LOCUS42762</name>
</gene>